<organism evidence="2 3">
    <name type="scientific">Streptomyces bottropensis ATCC 25435</name>
    <dbReference type="NCBI Taxonomy" id="1054862"/>
    <lineage>
        <taxon>Bacteria</taxon>
        <taxon>Bacillati</taxon>
        <taxon>Actinomycetota</taxon>
        <taxon>Actinomycetes</taxon>
        <taxon>Kitasatosporales</taxon>
        <taxon>Streptomycetaceae</taxon>
        <taxon>Streptomyces</taxon>
    </lineage>
</organism>
<feature type="compositionally biased region" description="Polar residues" evidence="1">
    <location>
        <begin position="1"/>
        <end position="12"/>
    </location>
</feature>
<reference evidence="3" key="1">
    <citation type="journal article" date="2013" name="Genome Announc.">
        <title>Draft Genome Sequence of Streptomyces bottropensis ATCC 25435, a Bottromycin-Producing Actinomycete.</title>
        <authorList>
            <person name="Zhang H."/>
            <person name="Zhou W."/>
            <person name="Zhuang Y."/>
            <person name="Liang X."/>
            <person name="Liu T."/>
        </authorList>
    </citation>
    <scope>NUCLEOTIDE SEQUENCE [LARGE SCALE GENOMIC DNA]</scope>
    <source>
        <strain evidence="3">ATCC 25435</strain>
    </source>
</reference>
<gene>
    <name evidence="2" type="ORF">SBD_0225</name>
</gene>
<dbReference type="Proteomes" id="UP000030760">
    <property type="component" value="Unassembled WGS sequence"/>
</dbReference>
<evidence type="ECO:0000313" key="3">
    <source>
        <dbReference type="Proteomes" id="UP000030760"/>
    </source>
</evidence>
<evidence type="ECO:0000256" key="1">
    <source>
        <dbReference type="SAM" id="MobiDB-lite"/>
    </source>
</evidence>
<dbReference type="AlphaFoldDB" id="M3F7D6"/>
<dbReference type="EMBL" id="KB405056">
    <property type="protein sequence ID" value="EMF57553.1"/>
    <property type="molecule type" value="Genomic_DNA"/>
</dbReference>
<feature type="region of interest" description="Disordered" evidence="1">
    <location>
        <begin position="1"/>
        <end position="22"/>
    </location>
</feature>
<sequence length="48" mass="5395">MRTSSGRWQQRGGQVPEFSKNRTLRQIITRGPALCRTNIKAPEANSVP</sequence>
<proteinExistence type="predicted"/>
<name>M3F7D6_9ACTN</name>
<accession>M3F7D6</accession>
<evidence type="ECO:0000313" key="2">
    <source>
        <dbReference type="EMBL" id="EMF57553.1"/>
    </source>
</evidence>
<protein>
    <submittedName>
        <fullName evidence="2">Uncharacterized protein</fullName>
    </submittedName>
</protein>